<dbReference type="AlphaFoldDB" id="A0A4U5Q8U3"/>
<reference evidence="2" key="1">
    <citation type="submission" date="2018-10" db="EMBL/GenBank/DDBJ databases">
        <title>Population genomic analysis revealed the cold adaptation of white poplar.</title>
        <authorList>
            <person name="Liu Y.-J."/>
        </authorList>
    </citation>
    <scope>NUCLEOTIDE SEQUENCE [LARGE SCALE GENOMIC DNA]</scope>
    <source>
        <strain evidence="2">PAL-ZL1</strain>
    </source>
</reference>
<accession>A0A4U5Q8U3</accession>
<sequence length="249" mass="27901">MPHPTALESLKYMENLTQMIQFLTCIMNLIQRRKEHVDLENPGKNGPDPGDFEGNHREMMGTLNGEVHSGKTIDEPDPDDSLAIETIKDQPRLNKAYKEPDPDKSETNQVVQAEPDLDDDLAASHEVSRMQIDEPDPDDQELQRIQDPLTAVCSHLQKAIEILRAELKATEATTALQTLFKILRTLSDSHILLVLPNPIIQENVANHQDAVEILLMVGFSEDVGYDETGKRKDPGMLWLSKSSLEACMA</sequence>
<gene>
    <name evidence="2" type="ORF">D5086_0000124660</name>
</gene>
<protein>
    <recommendedName>
        <fullName evidence="3">PUB domain-containing protein</fullName>
    </recommendedName>
</protein>
<organism evidence="2">
    <name type="scientific">Populus alba</name>
    <name type="common">White poplar</name>
    <dbReference type="NCBI Taxonomy" id="43335"/>
    <lineage>
        <taxon>Eukaryota</taxon>
        <taxon>Viridiplantae</taxon>
        <taxon>Streptophyta</taxon>
        <taxon>Embryophyta</taxon>
        <taxon>Tracheophyta</taxon>
        <taxon>Spermatophyta</taxon>
        <taxon>Magnoliopsida</taxon>
        <taxon>eudicotyledons</taxon>
        <taxon>Gunneridae</taxon>
        <taxon>Pentapetalae</taxon>
        <taxon>rosids</taxon>
        <taxon>fabids</taxon>
        <taxon>Malpighiales</taxon>
        <taxon>Salicaceae</taxon>
        <taxon>Saliceae</taxon>
        <taxon>Populus</taxon>
    </lineage>
</organism>
<feature type="compositionally biased region" description="Basic and acidic residues" evidence="1">
    <location>
        <begin position="86"/>
        <end position="106"/>
    </location>
</feature>
<name>A0A4U5Q8U3_POPAL</name>
<dbReference type="STRING" id="43335.A0A4U5Q8U3"/>
<evidence type="ECO:0000256" key="1">
    <source>
        <dbReference type="SAM" id="MobiDB-lite"/>
    </source>
</evidence>
<evidence type="ECO:0008006" key="3">
    <source>
        <dbReference type="Google" id="ProtNLM"/>
    </source>
</evidence>
<dbReference type="EMBL" id="RCHU01000354">
    <property type="protein sequence ID" value="TKS06292.1"/>
    <property type="molecule type" value="Genomic_DNA"/>
</dbReference>
<dbReference type="SUPFAM" id="SSF143503">
    <property type="entry name" value="PUG domain-like"/>
    <property type="match status" value="1"/>
</dbReference>
<comment type="caution">
    <text evidence="2">The sequence shown here is derived from an EMBL/GenBank/DDBJ whole genome shotgun (WGS) entry which is preliminary data.</text>
</comment>
<evidence type="ECO:0000313" key="2">
    <source>
        <dbReference type="EMBL" id="TKS06292.1"/>
    </source>
</evidence>
<dbReference type="PANTHER" id="PTHR47796:SF1">
    <property type="entry name" value="OS08G0500800 PROTEIN"/>
    <property type="match status" value="1"/>
</dbReference>
<feature type="region of interest" description="Disordered" evidence="1">
    <location>
        <begin position="66"/>
        <end position="117"/>
    </location>
</feature>
<dbReference type="InterPro" id="IPR036339">
    <property type="entry name" value="PUB-like_dom_sf"/>
</dbReference>
<proteinExistence type="predicted"/>
<dbReference type="PANTHER" id="PTHR47796">
    <property type="entry name" value="ZINC METALLOPROTEINASE-LIKE PROTEIN"/>
    <property type="match status" value="1"/>
</dbReference>